<dbReference type="AlphaFoldDB" id="A0A2N3UCV9"/>
<evidence type="ECO:0000313" key="2">
    <source>
        <dbReference type="EMBL" id="PKV67206.1"/>
    </source>
</evidence>
<gene>
    <name evidence="2" type="ORF">BD749_2347</name>
</gene>
<accession>A0A2N3UCV9</accession>
<sequence length="29" mass="3340">MGEDLFLIFLAILSLACVILVWHFMAEDE</sequence>
<protein>
    <submittedName>
        <fullName evidence="2">Uncharacterized protein</fullName>
    </submittedName>
</protein>
<evidence type="ECO:0000256" key="1">
    <source>
        <dbReference type="SAM" id="Phobius"/>
    </source>
</evidence>
<keyword evidence="1" id="KW-1133">Transmembrane helix</keyword>
<evidence type="ECO:0000313" key="3">
    <source>
        <dbReference type="Proteomes" id="UP000233782"/>
    </source>
</evidence>
<organism evidence="2 3">
    <name type="scientific">Pontibacter ramchanderi</name>
    <dbReference type="NCBI Taxonomy" id="1179743"/>
    <lineage>
        <taxon>Bacteria</taxon>
        <taxon>Pseudomonadati</taxon>
        <taxon>Bacteroidota</taxon>
        <taxon>Cytophagia</taxon>
        <taxon>Cytophagales</taxon>
        <taxon>Hymenobacteraceae</taxon>
        <taxon>Pontibacter</taxon>
    </lineage>
</organism>
<proteinExistence type="predicted"/>
<reference evidence="2 3" key="1">
    <citation type="submission" date="2017-12" db="EMBL/GenBank/DDBJ databases">
        <title>Genomic Encyclopedia of Type Strains, Phase III (KMG-III): the genomes of soil and plant-associated and newly described type strains.</title>
        <authorList>
            <person name="Whitman W."/>
        </authorList>
    </citation>
    <scope>NUCLEOTIDE SEQUENCE [LARGE SCALE GENOMIC DNA]</scope>
    <source>
        <strain evidence="2 3">LP43</strain>
    </source>
</reference>
<dbReference type="EMBL" id="PJMU01000002">
    <property type="protein sequence ID" value="PKV67206.1"/>
    <property type="molecule type" value="Genomic_DNA"/>
</dbReference>
<keyword evidence="3" id="KW-1185">Reference proteome</keyword>
<name>A0A2N3UCV9_9BACT</name>
<feature type="transmembrane region" description="Helical" evidence="1">
    <location>
        <begin position="6"/>
        <end position="25"/>
    </location>
</feature>
<keyword evidence="1" id="KW-0472">Membrane</keyword>
<comment type="caution">
    <text evidence="2">The sequence shown here is derived from an EMBL/GenBank/DDBJ whole genome shotgun (WGS) entry which is preliminary data.</text>
</comment>
<keyword evidence="1" id="KW-0812">Transmembrane</keyword>
<dbReference type="Proteomes" id="UP000233782">
    <property type="component" value="Unassembled WGS sequence"/>
</dbReference>